<organism evidence="6 7">
    <name type="scientific">Polytolypa hystricis (strain UAMH7299)</name>
    <dbReference type="NCBI Taxonomy" id="1447883"/>
    <lineage>
        <taxon>Eukaryota</taxon>
        <taxon>Fungi</taxon>
        <taxon>Dikarya</taxon>
        <taxon>Ascomycota</taxon>
        <taxon>Pezizomycotina</taxon>
        <taxon>Eurotiomycetes</taxon>
        <taxon>Eurotiomycetidae</taxon>
        <taxon>Onygenales</taxon>
        <taxon>Onygenales incertae sedis</taxon>
        <taxon>Polytolypa</taxon>
    </lineage>
</organism>
<dbReference type="STRING" id="1447883.A0A2B7YKB2"/>
<dbReference type="AlphaFoldDB" id="A0A2B7YKB2"/>
<feature type="compositionally biased region" description="Basic and acidic residues" evidence="4">
    <location>
        <begin position="288"/>
        <end position="300"/>
    </location>
</feature>
<dbReference type="InterPro" id="IPR016135">
    <property type="entry name" value="UBQ-conjugating_enzyme/RWD"/>
</dbReference>
<feature type="compositionally biased region" description="Low complexity" evidence="4">
    <location>
        <begin position="529"/>
        <end position="550"/>
    </location>
</feature>
<feature type="compositionally biased region" description="Low complexity" evidence="4">
    <location>
        <begin position="480"/>
        <end position="489"/>
    </location>
</feature>
<dbReference type="OrthoDB" id="10069349at2759"/>
<evidence type="ECO:0000256" key="3">
    <source>
        <dbReference type="PROSITE-ProRule" id="PRU10133"/>
    </source>
</evidence>
<keyword evidence="1" id="KW-0808">Transferase</keyword>
<evidence type="ECO:0000259" key="5">
    <source>
        <dbReference type="PROSITE" id="PS50127"/>
    </source>
</evidence>
<dbReference type="Gene3D" id="3.10.110.10">
    <property type="entry name" value="Ubiquitin Conjugating Enzyme"/>
    <property type="match status" value="1"/>
</dbReference>
<evidence type="ECO:0000256" key="2">
    <source>
        <dbReference type="ARBA" id="ARBA00022786"/>
    </source>
</evidence>
<dbReference type="PROSITE" id="PS00183">
    <property type="entry name" value="UBC_1"/>
    <property type="match status" value="1"/>
</dbReference>
<dbReference type="PANTHER" id="PTHR24068">
    <property type="entry name" value="UBIQUITIN-CONJUGATING ENZYME E2"/>
    <property type="match status" value="1"/>
</dbReference>
<dbReference type="SMART" id="SM00212">
    <property type="entry name" value="UBCc"/>
    <property type="match status" value="1"/>
</dbReference>
<proteinExistence type="predicted"/>
<feature type="region of interest" description="Disordered" evidence="4">
    <location>
        <begin position="244"/>
        <end position="582"/>
    </location>
</feature>
<feature type="compositionally biased region" description="Polar residues" evidence="4">
    <location>
        <begin position="304"/>
        <end position="319"/>
    </location>
</feature>
<evidence type="ECO:0000256" key="4">
    <source>
        <dbReference type="SAM" id="MobiDB-lite"/>
    </source>
</evidence>
<dbReference type="CDD" id="cd23804">
    <property type="entry name" value="UBCc_UBE2S"/>
    <property type="match status" value="1"/>
</dbReference>
<reference evidence="6 7" key="1">
    <citation type="submission" date="2017-10" db="EMBL/GenBank/DDBJ databases">
        <title>Comparative genomics in systemic dimorphic fungi from Ajellomycetaceae.</title>
        <authorList>
            <person name="Munoz J.F."/>
            <person name="Mcewen J.G."/>
            <person name="Clay O.K."/>
            <person name="Cuomo C.A."/>
        </authorList>
    </citation>
    <scope>NUCLEOTIDE SEQUENCE [LARGE SCALE GENOMIC DNA]</scope>
    <source>
        <strain evidence="6 7">UAMH7299</strain>
    </source>
</reference>
<evidence type="ECO:0000313" key="6">
    <source>
        <dbReference type="EMBL" id="PGH21499.1"/>
    </source>
</evidence>
<dbReference type="FunFam" id="3.10.110.10:FF:000077">
    <property type="entry name" value="Ubiquitin conjugating enzyme E2"/>
    <property type="match status" value="1"/>
</dbReference>
<accession>A0A2B7YKB2</accession>
<keyword evidence="7" id="KW-1185">Reference proteome</keyword>
<evidence type="ECO:0000313" key="7">
    <source>
        <dbReference type="Proteomes" id="UP000224634"/>
    </source>
</evidence>
<feature type="compositionally biased region" description="Polar residues" evidence="4">
    <location>
        <begin position="394"/>
        <end position="417"/>
    </location>
</feature>
<dbReference type="GO" id="GO:0016740">
    <property type="term" value="F:transferase activity"/>
    <property type="evidence" value="ECO:0007669"/>
    <property type="project" value="UniProtKB-KW"/>
</dbReference>
<name>A0A2B7YKB2_POLH7</name>
<gene>
    <name evidence="6" type="ORF">AJ80_03167</name>
</gene>
<feature type="compositionally biased region" description="Acidic residues" evidence="4">
    <location>
        <begin position="378"/>
        <end position="388"/>
    </location>
</feature>
<feature type="compositionally biased region" description="Polar residues" evidence="4">
    <location>
        <begin position="557"/>
        <end position="570"/>
    </location>
</feature>
<dbReference type="EMBL" id="PDNA01000034">
    <property type="protein sequence ID" value="PGH21499.1"/>
    <property type="molecule type" value="Genomic_DNA"/>
</dbReference>
<protein>
    <recommendedName>
        <fullName evidence="5">UBC core domain-containing protein</fullName>
    </recommendedName>
</protein>
<sequence>MVSTLNHSDPLPVLSADPAVLTSLSVKDTSLSTSGSSETSEPLLALRLSRYPMHSSEFSAFFMHGALTPAPPLQASNLRRLAADHASLHKSGLPPHYLWPQSTASSGIIIPDDLTQLTILLTGPQGTPYSQGLWRLHLRIPEDYPNSPPKAAFKTRIWHPNVEESTGAVCVDTLKKDWQSSLTLRDVLVTISCLLIHPNPDSALNSAAGSLLQEDYEDFSRQAKLMTSIHAPIPKDMKEAVMEAKRRGDESGTPLYEEEAQRRPMATRKISTLPSSVVMKKPTQRALENAKRTEKLDIRIRNTIPDSSASSTVQQQANEAESDDENDNPDIASKENDPSLSPSPVFLPPPSPRKSVLGKRPLSVLSSSDEPEMVLVDAGDDDGDDVDDAEHNGMTASERNIAANTNTTAKEQQSRTPQQPPRKSPKLSDLGRSFNASGRVRDDNLEQALSCHIEHKEPSSTDNNSAIYEDSTRRAAPPTSCSNSNNSGKDSGGKENVDSAVEPTPFNNNNTDAVLTAAKLKQKSSSAEPNNTSASTTPPLSSTPNPLPSAIKPAKFSASSATARKVSSSYIKAKPRIGLRRL</sequence>
<evidence type="ECO:0000256" key="1">
    <source>
        <dbReference type="ARBA" id="ARBA00022679"/>
    </source>
</evidence>
<dbReference type="Proteomes" id="UP000224634">
    <property type="component" value="Unassembled WGS sequence"/>
</dbReference>
<comment type="caution">
    <text evidence="6">The sequence shown here is derived from an EMBL/GenBank/DDBJ whole genome shotgun (WGS) entry which is preliminary data.</text>
</comment>
<dbReference type="PROSITE" id="PS50127">
    <property type="entry name" value="UBC_2"/>
    <property type="match status" value="1"/>
</dbReference>
<dbReference type="InterPro" id="IPR023313">
    <property type="entry name" value="UBQ-conjugating_AS"/>
</dbReference>
<dbReference type="InterPro" id="IPR000608">
    <property type="entry name" value="UBC"/>
</dbReference>
<dbReference type="Pfam" id="PF00179">
    <property type="entry name" value="UQ_con"/>
    <property type="match status" value="1"/>
</dbReference>
<feature type="domain" description="UBC core" evidence="5">
    <location>
        <begin position="76"/>
        <end position="232"/>
    </location>
</feature>
<keyword evidence="2" id="KW-0833">Ubl conjugation pathway</keyword>
<feature type="compositionally biased region" description="Basic residues" evidence="4">
    <location>
        <begin position="573"/>
        <end position="582"/>
    </location>
</feature>
<feature type="active site" description="Glycyl thioester intermediate" evidence="3">
    <location>
        <position position="170"/>
    </location>
</feature>
<dbReference type="SUPFAM" id="SSF54495">
    <property type="entry name" value="UBC-like"/>
    <property type="match status" value="1"/>
</dbReference>